<keyword evidence="1" id="KW-0969">Cilium</keyword>
<keyword evidence="1" id="KW-0966">Cell projection</keyword>
<accession>A0A3M7RGJ1</accession>
<organism evidence="1 2">
    <name type="scientific">Brachionus plicatilis</name>
    <name type="common">Marine rotifer</name>
    <name type="synonym">Brachionus muelleri</name>
    <dbReference type="NCBI Taxonomy" id="10195"/>
    <lineage>
        <taxon>Eukaryota</taxon>
        <taxon>Metazoa</taxon>
        <taxon>Spiralia</taxon>
        <taxon>Gnathifera</taxon>
        <taxon>Rotifera</taxon>
        <taxon>Eurotatoria</taxon>
        <taxon>Monogononta</taxon>
        <taxon>Pseudotrocha</taxon>
        <taxon>Ploima</taxon>
        <taxon>Brachionidae</taxon>
        <taxon>Brachionus</taxon>
    </lineage>
</organism>
<evidence type="ECO:0000313" key="1">
    <source>
        <dbReference type="EMBL" id="RNA22672.1"/>
    </source>
</evidence>
<keyword evidence="1" id="KW-0282">Flagellum</keyword>
<evidence type="ECO:0000313" key="2">
    <source>
        <dbReference type="Proteomes" id="UP000276133"/>
    </source>
</evidence>
<dbReference type="AlphaFoldDB" id="A0A3M7RGJ1"/>
<gene>
    <name evidence="1" type="ORF">BpHYR1_044404</name>
</gene>
<reference evidence="1 2" key="1">
    <citation type="journal article" date="2018" name="Sci. Rep.">
        <title>Genomic signatures of local adaptation to the degree of environmental predictability in rotifers.</title>
        <authorList>
            <person name="Franch-Gras L."/>
            <person name="Hahn C."/>
            <person name="Garcia-Roger E.M."/>
            <person name="Carmona M.J."/>
            <person name="Serra M."/>
            <person name="Gomez A."/>
        </authorList>
    </citation>
    <scope>NUCLEOTIDE SEQUENCE [LARGE SCALE GENOMIC DNA]</scope>
    <source>
        <strain evidence="1">HYR1</strain>
    </source>
</reference>
<dbReference type="EMBL" id="REGN01003414">
    <property type="protein sequence ID" value="RNA22672.1"/>
    <property type="molecule type" value="Genomic_DNA"/>
</dbReference>
<dbReference type="Proteomes" id="UP000276133">
    <property type="component" value="Unassembled WGS sequence"/>
</dbReference>
<keyword evidence="2" id="KW-1185">Reference proteome</keyword>
<sequence length="186" mass="21220">MFKIKIPVVGPVRAGKTAISNFLADAGDSIGTEYIPTIGCRILEMEQETKISNRKEKFEIELWDCSGDLKYESCWTALSHDANGVVFAFNPYEANHSKELNQWFTHFVQNSGIREECCLIIENRYETETGTPNAGKLGNLFDGIKKIKSNMENESEKFRDEFNNFIQSVAAFSKSKQDQEEKMILR</sequence>
<dbReference type="SUPFAM" id="SSF52540">
    <property type="entry name" value="P-loop containing nucleoside triphosphate hydrolases"/>
    <property type="match status" value="1"/>
</dbReference>
<dbReference type="InterPro" id="IPR027417">
    <property type="entry name" value="P-loop_NTPase"/>
</dbReference>
<dbReference type="Pfam" id="PF08477">
    <property type="entry name" value="Roc"/>
    <property type="match status" value="1"/>
</dbReference>
<name>A0A3M7RGJ1_BRAPC</name>
<dbReference type="OrthoDB" id="275177at2759"/>
<proteinExistence type="predicted"/>
<dbReference type="STRING" id="10195.A0A3M7RGJ1"/>
<protein>
    <submittedName>
        <fullName evidence="1">Intraflagellar transport 22-like protein</fullName>
    </submittedName>
</protein>
<dbReference type="Gene3D" id="3.40.50.300">
    <property type="entry name" value="P-loop containing nucleotide triphosphate hydrolases"/>
    <property type="match status" value="1"/>
</dbReference>
<comment type="caution">
    <text evidence="1">The sequence shown here is derived from an EMBL/GenBank/DDBJ whole genome shotgun (WGS) entry which is preliminary data.</text>
</comment>